<sequence length="70" mass="8029">VLRSLGLNPTLLACRCQEPLEQSVREKLALFCQVPTEHVLTMHDVTNIWRVPLLLESQQAHHIICRCAQQ</sequence>
<dbReference type="InterPro" id="IPR027417">
    <property type="entry name" value="P-loop_NTPase"/>
</dbReference>
<dbReference type="Gene3D" id="3.40.50.300">
    <property type="entry name" value="P-loop containing nucleotide triphosphate hydrolases"/>
    <property type="match status" value="1"/>
</dbReference>
<keyword evidence="3" id="KW-1185">Reference proteome</keyword>
<reference evidence="2 3" key="1">
    <citation type="submission" date="2020-02" db="EMBL/GenBank/DDBJ databases">
        <title>Draft genome sequence of Haematococcus lacustris strain NIES-144.</title>
        <authorList>
            <person name="Morimoto D."/>
            <person name="Nakagawa S."/>
            <person name="Yoshida T."/>
            <person name="Sawayama S."/>
        </authorList>
    </citation>
    <scope>NUCLEOTIDE SEQUENCE [LARGE SCALE GENOMIC DNA]</scope>
    <source>
        <strain evidence="2 3">NIES-144</strain>
    </source>
</reference>
<dbReference type="InterPro" id="IPR004468">
    <property type="entry name" value="CTP_synthase"/>
</dbReference>
<dbReference type="EMBL" id="BLLF01009339">
    <property type="protein sequence ID" value="GFH33691.1"/>
    <property type="molecule type" value="Genomic_DNA"/>
</dbReference>
<feature type="non-terminal residue" evidence="2">
    <location>
        <position position="70"/>
    </location>
</feature>
<dbReference type="GO" id="GO:0042802">
    <property type="term" value="F:identical protein binding"/>
    <property type="evidence" value="ECO:0007669"/>
    <property type="project" value="TreeGrafter"/>
</dbReference>
<dbReference type="GO" id="GO:0003883">
    <property type="term" value="F:CTP synthase activity"/>
    <property type="evidence" value="ECO:0007669"/>
    <property type="project" value="InterPro"/>
</dbReference>
<dbReference type="PANTHER" id="PTHR11550:SF0">
    <property type="entry name" value="CTP SYNTHASE-RELATED"/>
    <property type="match status" value="1"/>
</dbReference>
<organism evidence="2 3">
    <name type="scientific">Haematococcus lacustris</name>
    <name type="common">Green alga</name>
    <name type="synonym">Haematococcus pluvialis</name>
    <dbReference type="NCBI Taxonomy" id="44745"/>
    <lineage>
        <taxon>Eukaryota</taxon>
        <taxon>Viridiplantae</taxon>
        <taxon>Chlorophyta</taxon>
        <taxon>core chlorophytes</taxon>
        <taxon>Chlorophyceae</taxon>
        <taxon>CS clade</taxon>
        <taxon>Chlamydomonadales</taxon>
        <taxon>Haematococcaceae</taxon>
        <taxon>Haematococcus</taxon>
    </lineage>
</organism>
<feature type="domain" description="CTP synthase N-terminal" evidence="1">
    <location>
        <begin position="2"/>
        <end position="66"/>
    </location>
</feature>
<keyword evidence="2" id="KW-0436">Ligase</keyword>
<proteinExistence type="predicted"/>
<dbReference type="PANTHER" id="PTHR11550">
    <property type="entry name" value="CTP SYNTHASE"/>
    <property type="match status" value="1"/>
</dbReference>
<dbReference type="Proteomes" id="UP000485058">
    <property type="component" value="Unassembled WGS sequence"/>
</dbReference>
<comment type="caution">
    <text evidence="2">The sequence shown here is derived from an EMBL/GenBank/DDBJ whole genome shotgun (WGS) entry which is preliminary data.</text>
</comment>
<evidence type="ECO:0000259" key="1">
    <source>
        <dbReference type="Pfam" id="PF06418"/>
    </source>
</evidence>
<evidence type="ECO:0000313" key="2">
    <source>
        <dbReference type="EMBL" id="GFH33691.1"/>
    </source>
</evidence>
<evidence type="ECO:0000313" key="3">
    <source>
        <dbReference type="Proteomes" id="UP000485058"/>
    </source>
</evidence>
<dbReference type="InterPro" id="IPR017456">
    <property type="entry name" value="CTP_synthase_N"/>
</dbReference>
<feature type="non-terminal residue" evidence="2">
    <location>
        <position position="1"/>
    </location>
</feature>
<name>A0A6A0AN93_HAELA</name>
<accession>A0A6A0AN93</accession>
<dbReference type="GO" id="GO:0019856">
    <property type="term" value="P:pyrimidine nucleobase biosynthetic process"/>
    <property type="evidence" value="ECO:0007669"/>
    <property type="project" value="TreeGrafter"/>
</dbReference>
<dbReference type="SUPFAM" id="SSF52540">
    <property type="entry name" value="P-loop containing nucleoside triphosphate hydrolases"/>
    <property type="match status" value="1"/>
</dbReference>
<dbReference type="Pfam" id="PF06418">
    <property type="entry name" value="CTP_synth_N"/>
    <property type="match status" value="1"/>
</dbReference>
<gene>
    <name evidence="2" type="ORF">HaLaN_33099</name>
</gene>
<protein>
    <submittedName>
        <fullName evidence="2">UTP--ammonia ligase</fullName>
    </submittedName>
</protein>
<dbReference type="GO" id="GO:0006241">
    <property type="term" value="P:CTP biosynthetic process"/>
    <property type="evidence" value="ECO:0007669"/>
    <property type="project" value="TreeGrafter"/>
</dbReference>
<dbReference type="AlphaFoldDB" id="A0A6A0AN93"/>